<evidence type="ECO:0000256" key="5">
    <source>
        <dbReference type="ARBA" id="ARBA00023136"/>
    </source>
</evidence>
<evidence type="ECO:0000313" key="10">
    <source>
        <dbReference type="Proteomes" id="UP001321804"/>
    </source>
</evidence>
<organism evidence="9 10">
    <name type="scientific">Xylocopilactobacillus apis</name>
    <dbReference type="NCBI Taxonomy" id="2932183"/>
    <lineage>
        <taxon>Bacteria</taxon>
        <taxon>Bacillati</taxon>
        <taxon>Bacillota</taxon>
        <taxon>Bacilli</taxon>
        <taxon>Lactobacillales</taxon>
        <taxon>Lactobacillaceae</taxon>
        <taxon>Xylocopilactobacillus</taxon>
    </lineage>
</organism>
<dbReference type="Pfam" id="PF06160">
    <property type="entry name" value="EzrA"/>
    <property type="match status" value="1"/>
</dbReference>
<dbReference type="RefSeq" id="WP_317698077.1">
    <property type="nucleotide sequence ID" value="NZ_AP026801.1"/>
</dbReference>
<dbReference type="GO" id="GO:0000921">
    <property type="term" value="P:septin ring assembly"/>
    <property type="evidence" value="ECO:0007669"/>
    <property type="project" value="InterPro"/>
</dbReference>
<gene>
    <name evidence="9" type="ORF">KIMC2_07620</name>
</gene>
<evidence type="ECO:0000256" key="4">
    <source>
        <dbReference type="ARBA" id="ARBA00023054"/>
    </source>
</evidence>
<evidence type="ECO:0000256" key="6">
    <source>
        <dbReference type="ARBA" id="ARBA00023210"/>
    </source>
</evidence>
<dbReference type="GO" id="GO:0005940">
    <property type="term" value="C:septin ring"/>
    <property type="evidence" value="ECO:0007669"/>
    <property type="project" value="InterPro"/>
</dbReference>
<keyword evidence="10" id="KW-1185">Reference proteome</keyword>
<evidence type="ECO:0000256" key="7">
    <source>
        <dbReference type="SAM" id="Coils"/>
    </source>
</evidence>
<dbReference type="GO" id="GO:0005886">
    <property type="term" value="C:plasma membrane"/>
    <property type="evidence" value="ECO:0007669"/>
    <property type="project" value="UniProtKB-SubCell"/>
</dbReference>
<keyword evidence="5 8" id="KW-0472">Membrane</keyword>
<evidence type="ECO:0000256" key="1">
    <source>
        <dbReference type="ARBA" id="ARBA00004162"/>
    </source>
</evidence>
<keyword evidence="6" id="KW-0717">Septation</keyword>
<keyword evidence="3 8" id="KW-1133">Transmembrane helix</keyword>
<keyword evidence="6" id="KW-0131">Cell cycle</keyword>
<protein>
    <recommendedName>
        <fullName evidence="11">Septation ring formation regulator EzrA</fullName>
    </recommendedName>
</protein>
<feature type="coiled-coil region" evidence="7">
    <location>
        <begin position="100"/>
        <end position="127"/>
    </location>
</feature>
<evidence type="ECO:0008006" key="11">
    <source>
        <dbReference type="Google" id="ProtNLM"/>
    </source>
</evidence>
<proteinExistence type="predicted"/>
<name>A0AAU9D455_9LACO</name>
<evidence type="ECO:0000256" key="2">
    <source>
        <dbReference type="ARBA" id="ARBA00022692"/>
    </source>
</evidence>
<dbReference type="GO" id="GO:0000917">
    <property type="term" value="P:division septum assembly"/>
    <property type="evidence" value="ECO:0007669"/>
    <property type="project" value="UniProtKB-KW"/>
</dbReference>
<dbReference type="AlphaFoldDB" id="A0AAU9D455"/>
<keyword evidence="4 7" id="KW-0175">Coiled coil</keyword>
<dbReference type="InterPro" id="IPR010379">
    <property type="entry name" value="EzrA"/>
</dbReference>
<comment type="subcellular location">
    <subcellularLocation>
        <location evidence="1">Cell membrane</location>
        <topology evidence="1">Single-pass membrane protein</topology>
    </subcellularLocation>
</comment>
<evidence type="ECO:0000313" key="9">
    <source>
        <dbReference type="EMBL" id="BDR56200.1"/>
    </source>
</evidence>
<sequence length="572" mass="66812">MLWISVFIVFIVIILGWFGIVFYQRRVSLRIDSLDQEKKKLLDPSIDEEFVKLKQSSPSGESLVDLNHWQQVYERVKNRQLVDLETFFFKAEDANNKFQFVQGRQRVAELEKKLKDSKKDIAEIKQALFKIQDVQDLDKKLIDGINNELTDVKRSILSKGYAYGPAQDILENRLSKIDEAYDSAQQVYLGGDYSKAKALFETITHELADLKNDMKEISILFEQVNKTFPGQLKEIRATYEKMKASGYKFIDDDFDNKILTLQNLVDQTKELLTQAAIDDIRANCEHISKEIDKLYTILEREYKSHRKVKNTKDDLYQFIIHAGRQNRTLSENIYQASNTFVLKNNEEKQAADFELQIENIRLDYNRDMQKVTDKEAVLSVINRDFELWRKQLTEIEQRQIEIVDEVSKKYDKLEEFKKDLLDYDSAFKVIARYVEKENLPGVLEDYREFYLVVSKELKKMKSLITSSKIDIDEIENVSSLLKEDLITLSDQTNEMVKNSRLTEILIQNAIQYQETNPSVTQSINKAKEIYANQFDYGQAVNVLAKELELIKPGSFQEIAANYNESDEIKIQL</sequence>
<keyword evidence="6" id="KW-0132">Cell division</keyword>
<dbReference type="KEGG" id="xak:KIMC2_07620"/>
<feature type="transmembrane region" description="Helical" evidence="8">
    <location>
        <begin position="6"/>
        <end position="23"/>
    </location>
</feature>
<reference evidence="9 10" key="1">
    <citation type="journal article" date="2023" name="Microbiol. Spectr.">
        <title>Symbiosis of Carpenter Bees with Uncharacterized Lactic Acid Bacteria Showing NAD Auxotrophy.</title>
        <authorList>
            <person name="Kawasaki S."/>
            <person name="Ozawa K."/>
            <person name="Mori T."/>
            <person name="Yamamoto A."/>
            <person name="Ito M."/>
            <person name="Ohkuma M."/>
            <person name="Sakamoto M."/>
            <person name="Matsutani M."/>
        </authorList>
    </citation>
    <scope>NUCLEOTIDE SEQUENCE [LARGE SCALE GENOMIC DNA]</scope>
    <source>
        <strain evidence="9 10">KimC2</strain>
    </source>
</reference>
<evidence type="ECO:0000256" key="8">
    <source>
        <dbReference type="SAM" id="Phobius"/>
    </source>
</evidence>
<dbReference type="EMBL" id="AP026801">
    <property type="protein sequence ID" value="BDR56200.1"/>
    <property type="molecule type" value="Genomic_DNA"/>
</dbReference>
<keyword evidence="2 8" id="KW-0812">Transmembrane</keyword>
<dbReference type="Proteomes" id="UP001321804">
    <property type="component" value="Chromosome"/>
</dbReference>
<evidence type="ECO:0000256" key="3">
    <source>
        <dbReference type="ARBA" id="ARBA00022989"/>
    </source>
</evidence>
<accession>A0AAU9D455</accession>